<dbReference type="InterPro" id="IPR012349">
    <property type="entry name" value="Split_barrel_FMN-bd"/>
</dbReference>
<evidence type="ECO:0000259" key="2">
    <source>
        <dbReference type="Pfam" id="PF01243"/>
    </source>
</evidence>
<name>A0ABU2WT42_9ACTN</name>
<dbReference type="PANTHER" id="PTHR35176:SF4">
    <property type="entry name" value="PYRIDOXAMINE 5'-PHOSPHATE OXIDASE-RELATED FMN-BINDING"/>
    <property type="match status" value="1"/>
</dbReference>
<sequence length="224" mass="24668">MNHPLIVPTEDWRAALKTLRVAGDLEELARGLAPARRVRHTRKTVVTVDAPVAELLFQPEDATPFSTDAATLKPWSQALACLRSAPKCWLSTVRPDGHPHAAPVMLVLVDGVPCVASRPNTRKGRNLARNPHSVLMVGDEDLDLVVKGEAHRVSGDAMLRRVAAAFEAKCRWSFDIRDGRAYDGSLPGSPEYAFYRICPVQAFGYGADGMTATRWRFDRASGRR</sequence>
<evidence type="ECO:0000313" key="4">
    <source>
        <dbReference type="Proteomes" id="UP001180973"/>
    </source>
</evidence>
<evidence type="ECO:0000313" key="3">
    <source>
        <dbReference type="EMBL" id="MDT0529095.1"/>
    </source>
</evidence>
<dbReference type="Gene3D" id="2.30.110.10">
    <property type="entry name" value="Electron Transport, Fmn-binding Protein, Chain A"/>
    <property type="match status" value="1"/>
</dbReference>
<dbReference type="GO" id="GO:0004733">
    <property type="term" value="F:pyridoxamine phosphate oxidase activity"/>
    <property type="evidence" value="ECO:0007669"/>
    <property type="project" value="UniProtKB-EC"/>
</dbReference>
<dbReference type="RefSeq" id="WP_311411269.1">
    <property type="nucleotide sequence ID" value="NZ_JAVRFL010000008.1"/>
</dbReference>
<dbReference type="Proteomes" id="UP001180973">
    <property type="component" value="Unassembled WGS sequence"/>
</dbReference>
<dbReference type="InterPro" id="IPR011576">
    <property type="entry name" value="Pyridox_Oxase_N"/>
</dbReference>
<gene>
    <name evidence="3" type="ORF">RM555_08815</name>
</gene>
<dbReference type="InterPro" id="IPR052019">
    <property type="entry name" value="F420H2_bilvrd_red/Heme_oxyg"/>
</dbReference>
<accession>A0ABU2WT42</accession>
<feature type="domain" description="Pyridoxamine 5'-phosphate oxidase N-terminal" evidence="2">
    <location>
        <begin position="78"/>
        <end position="170"/>
    </location>
</feature>
<dbReference type="SUPFAM" id="SSF50475">
    <property type="entry name" value="FMN-binding split barrel"/>
    <property type="match status" value="1"/>
</dbReference>
<reference evidence="3" key="1">
    <citation type="submission" date="2023-09" db="EMBL/GenBank/DDBJ databases">
        <title>30 novel species of actinomycetes from the DSMZ collection.</title>
        <authorList>
            <person name="Nouioui I."/>
        </authorList>
    </citation>
    <scope>NUCLEOTIDE SEQUENCE</scope>
    <source>
        <strain evidence="3">DSM 115977</strain>
    </source>
</reference>
<dbReference type="PANTHER" id="PTHR35176">
    <property type="entry name" value="HEME OXYGENASE HI_0854-RELATED"/>
    <property type="match status" value="1"/>
</dbReference>
<keyword evidence="1 3" id="KW-0560">Oxidoreductase</keyword>
<dbReference type="EMBL" id="JAVRFL010000008">
    <property type="protein sequence ID" value="MDT0529095.1"/>
    <property type="molecule type" value="Genomic_DNA"/>
</dbReference>
<dbReference type="EC" id="1.4.3.5" evidence="3"/>
<protein>
    <submittedName>
        <fullName evidence="3">Pyridoxamine 5'-phosphate oxidase family protein</fullName>
        <ecNumber evidence="3">1.-.-.-</ecNumber>
        <ecNumber evidence="3">1.4.3.5</ecNumber>
    </submittedName>
</protein>
<organism evidence="3 4">
    <name type="scientific">Micromonospora reichwaldensis</name>
    <dbReference type="NCBI Taxonomy" id="3075516"/>
    <lineage>
        <taxon>Bacteria</taxon>
        <taxon>Bacillati</taxon>
        <taxon>Actinomycetota</taxon>
        <taxon>Actinomycetes</taxon>
        <taxon>Micromonosporales</taxon>
        <taxon>Micromonosporaceae</taxon>
        <taxon>Micromonospora</taxon>
    </lineage>
</organism>
<dbReference type="EC" id="1.-.-.-" evidence="3"/>
<dbReference type="Pfam" id="PF01243">
    <property type="entry name" value="PNPOx_N"/>
    <property type="match status" value="1"/>
</dbReference>
<keyword evidence="4" id="KW-1185">Reference proteome</keyword>
<comment type="caution">
    <text evidence="3">The sequence shown here is derived from an EMBL/GenBank/DDBJ whole genome shotgun (WGS) entry which is preliminary data.</text>
</comment>
<evidence type="ECO:0000256" key="1">
    <source>
        <dbReference type="ARBA" id="ARBA00023002"/>
    </source>
</evidence>
<proteinExistence type="predicted"/>